<dbReference type="Proteomes" id="UP000663866">
    <property type="component" value="Unassembled WGS sequence"/>
</dbReference>
<dbReference type="OrthoDB" id="9990906at2759"/>
<sequence length="414" mass="48622">MRNKYDYNNDSSINGLNETLIRIEIIRFIQEVNYWLMITGFFMVIFGVLGNGLALIVINRRSLRNTSSSVFITYLAIFDTLVLIVHQTGLITSRTINSYILHCFITFFTDFVTFCSVWIMVIMTVERFIAVHSPLLARRFCTLKRARYSIYLLIFIAFTLFSLTFPLLYKIDNRQRKCVFRSQYHTIIRIIKPTIFFFIPDIILLVNLFIIYELFVARRKRTQTLINPENAINQINVALFNRQQQQLTLMLATVSLSFYIFTTPIIIDFILQRKPPDHRDIKRLKMRFLLSNLTVLWLQISSATNFLFYYLAGSKFRETCLQTFDDGYICIRRNLEKNYQRPRHSSGAVRTSNFCMEMQHIHPDYRNLAQSTSIQQTTTYISNHSSKRASNDTISSAHLNSRQISKCVLNIPEL</sequence>
<keyword evidence="5" id="KW-0675">Receptor</keyword>
<evidence type="ECO:0000256" key="6">
    <source>
        <dbReference type="SAM" id="Phobius"/>
    </source>
</evidence>
<keyword evidence="2 5" id="KW-0812">Transmembrane</keyword>
<dbReference type="Proteomes" id="UP000663842">
    <property type="component" value="Unassembled WGS sequence"/>
</dbReference>
<accession>A0A815TLA0</accession>
<dbReference type="Proteomes" id="UP000663824">
    <property type="component" value="Unassembled WGS sequence"/>
</dbReference>
<dbReference type="GO" id="GO:0016020">
    <property type="term" value="C:membrane"/>
    <property type="evidence" value="ECO:0007669"/>
    <property type="project" value="UniProtKB-SubCell"/>
</dbReference>
<dbReference type="SMART" id="SM01381">
    <property type="entry name" value="7TM_GPCR_Srsx"/>
    <property type="match status" value="1"/>
</dbReference>
<keyword evidence="3 6" id="KW-1133">Transmembrane helix</keyword>
<dbReference type="EMBL" id="CAJNRF010006870">
    <property type="protein sequence ID" value="CAF2085966.1"/>
    <property type="molecule type" value="Genomic_DNA"/>
</dbReference>
<dbReference type="InterPro" id="IPR017452">
    <property type="entry name" value="GPCR_Rhodpsn_7TM"/>
</dbReference>
<comment type="caution">
    <text evidence="8">The sequence shown here is derived from an EMBL/GenBank/DDBJ whole genome shotgun (WGS) entry which is preliminary data.</text>
</comment>
<comment type="similarity">
    <text evidence="5">Belongs to the G-protein coupled receptor 1 family.</text>
</comment>
<gene>
    <name evidence="13" type="ORF">BYL167_LOCUS12137</name>
    <name evidence="8" type="ORF">CJN711_LOCUS27489</name>
    <name evidence="9" type="ORF">KQP761_LOCUS17688</name>
    <name evidence="11" type="ORF">MBJ925_LOCUS24207</name>
    <name evidence="14" type="ORF">OVN521_LOCUS27246</name>
    <name evidence="16" type="ORF">SMN809_LOCUS33500</name>
    <name evidence="15" type="ORF">UXM345_LOCUS29395</name>
    <name evidence="10" type="ORF">WKI299_LOCUS17158</name>
    <name evidence="12" type="ORF">XDN619_LOCUS29164</name>
</gene>
<dbReference type="PANTHER" id="PTHR46641">
    <property type="entry name" value="FMRFAMIDE RECEPTOR-RELATED"/>
    <property type="match status" value="1"/>
</dbReference>
<dbReference type="EMBL" id="CAJOBF010007198">
    <property type="protein sequence ID" value="CAF4226508.1"/>
    <property type="molecule type" value="Genomic_DNA"/>
</dbReference>
<feature type="transmembrane region" description="Helical" evidence="6">
    <location>
        <begin position="190"/>
        <end position="212"/>
    </location>
</feature>
<feature type="domain" description="G-protein coupled receptors family 1 profile" evidence="7">
    <location>
        <begin position="50"/>
        <end position="309"/>
    </location>
</feature>
<dbReference type="Gene3D" id="1.20.1070.10">
    <property type="entry name" value="Rhodopsin 7-helix transmembrane proteins"/>
    <property type="match status" value="1"/>
</dbReference>
<dbReference type="EMBL" id="CAJNRG010014263">
    <property type="protein sequence ID" value="CAF2154193.1"/>
    <property type="molecule type" value="Genomic_DNA"/>
</dbReference>
<evidence type="ECO:0000313" key="17">
    <source>
        <dbReference type="Proteomes" id="UP000663855"/>
    </source>
</evidence>
<dbReference type="PROSITE" id="PS00237">
    <property type="entry name" value="G_PROTEIN_RECEP_F1_1"/>
    <property type="match status" value="1"/>
</dbReference>
<dbReference type="PROSITE" id="PS50262">
    <property type="entry name" value="G_PROTEIN_RECEP_F1_2"/>
    <property type="match status" value="1"/>
</dbReference>
<dbReference type="PRINTS" id="PR00237">
    <property type="entry name" value="GPCRRHODOPSN"/>
</dbReference>
<evidence type="ECO:0000313" key="8">
    <source>
        <dbReference type="EMBL" id="CAF1505370.1"/>
    </source>
</evidence>
<evidence type="ECO:0000256" key="4">
    <source>
        <dbReference type="ARBA" id="ARBA00023136"/>
    </source>
</evidence>
<feature type="transmembrane region" description="Helical" evidence="6">
    <location>
        <begin position="32"/>
        <end position="58"/>
    </location>
</feature>
<dbReference type="InterPro" id="IPR052954">
    <property type="entry name" value="GPCR-Ligand_Int"/>
</dbReference>
<dbReference type="EMBL" id="CAJOBG010007457">
    <property type="protein sequence ID" value="CAF4217441.1"/>
    <property type="molecule type" value="Genomic_DNA"/>
</dbReference>
<keyword evidence="18" id="KW-1185">Reference proteome</keyword>
<comment type="subcellular location">
    <subcellularLocation>
        <location evidence="1">Membrane</location>
    </subcellularLocation>
</comment>
<dbReference type="Proteomes" id="UP000676336">
    <property type="component" value="Unassembled WGS sequence"/>
</dbReference>
<feature type="transmembrane region" description="Helical" evidence="6">
    <location>
        <begin position="99"/>
        <end position="125"/>
    </location>
</feature>
<dbReference type="Proteomes" id="UP000663887">
    <property type="component" value="Unassembled WGS sequence"/>
</dbReference>
<organism evidence="8 17">
    <name type="scientific">Rotaria magnacalcarata</name>
    <dbReference type="NCBI Taxonomy" id="392030"/>
    <lineage>
        <taxon>Eukaryota</taxon>
        <taxon>Metazoa</taxon>
        <taxon>Spiralia</taxon>
        <taxon>Gnathifera</taxon>
        <taxon>Rotifera</taxon>
        <taxon>Eurotatoria</taxon>
        <taxon>Bdelloidea</taxon>
        <taxon>Philodinida</taxon>
        <taxon>Philodinidae</taxon>
        <taxon>Rotaria</taxon>
    </lineage>
</organism>
<dbReference type="EMBL" id="CAJNOV010012989">
    <property type="protein sequence ID" value="CAF1505370.1"/>
    <property type="molecule type" value="Genomic_DNA"/>
</dbReference>
<evidence type="ECO:0000256" key="5">
    <source>
        <dbReference type="RuleBase" id="RU000688"/>
    </source>
</evidence>
<dbReference type="Proteomes" id="UP000681967">
    <property type="component" value="Unassembled WGS sequence"/>
</dbReference>
<dbReference type="Proteomes" id="UP000663856">
    <property type="component" value="Unassembled WGS sequence"/>
</dbReference>
<name>A0A815TLA0_9BILA</name>
<dbReference type="PANTHER" id="PTHR46641:SF2">
    <property type="entry name" value="FMRFAMIDE RECEPTOR"/>
    <property type="match status" value="1"/>
</dbReference>
<evidence type="ECO:0000313" key="15">
    <source>
        <dbReference type="EMBL" id="CAF4226508.1"/>
    </source>
</evidence>
<dbReference type="Proteomes" id="UP000663855">
    <property type="component" value="Unassembled WGS sequence"/>
</dbReference>
<dbReference type="CDD" id="cd14978">
    <property type="entry name" value="7tmA_FMRFamide_R-like"/>
    <property type="match status" value="1"/>
</dbReference>
<keyword evidence="5" id="KW-0297">G-protein coupled receptor</keyword>
<feature type="transmembrane region" description="Helical" evidence="6">
    <location>
        <begin position="70"/>
        <end position="92"/>
    </location>
</feature>
<evidence type="ECO:0000313" key="13">
    <source>
        <dbReference type="EMBL" id="CAF3972120.1"/>
    </source>
</evidence>
<dbReference type="EMBL" id="CAJOBI010073580">
    <property type="protein sequence ID" value="CAF4469078.1"/>
    <property type="molecule type" value="Genomic_DNA"/>
</dbReference>
<evidence type="ECO:0000256" key="2">
    <source>
        <dbReference type="ARBA" id="ARBA00022692"/>
    </source>
</evidence>
<evidence type="ECO:0000313" key="16">
    <source>
        <dbReference type="EMBL" id="CAF4469078.1"/>
    </source>
</evidence>
<proteinExistence type="inferred from homology"/>
<keyword evidence="4 6" id="KW-0472">Membrane</keyword>
<dbReference type="EMBL" id="CAJNRE010012523">
    <property type="protein sequence ID" value="CAF2111305.1"/>
    <property type="molecule type" value="Genomic_DNA"/>
</dbReference>
<evidence type="ECO:0000259" key="7">
    <source>
        <dbReference type="PROSITE" id="PS50262"/>
    </source>
</evidence>
<dbReference type="EMBL" id="CAJOBH010003943">
    <property type="protein sequence ID" value="CAF3972120.1"/>
    <property type="molecule type" value="Genomic_DNA"/>
</dbReference>
<reference evidence="8" key="1">
    <citation type="submission" date="2021-02" db="EMBL/GenBank/DDBJ databases">
        <authorList>
            <person name="Nowell W R."/>
        </authorList>
    </citation>
    <scope>NUCLEOTIDE SEQUENCE</scope>
</reference>
<dbReference type="GO" id="GO:0004930">
    <property type="term" value="F:G protein-coupled receptor activity"/>
    <property type="evidence" value="ECO:0007669"/>
    <property type="project" value="UniProtKB-KW"/>
</dbReference>
<evidence type="ECO:0000313" key="18">
    <source>
        <dbReference type="Proteomes" id="UP000663866"/>
    </source>
</evidence>
<evidence type="ECO:0000313" key="11">
    <source>
        <dbReference type="EMBL" id="CAF2111305.1"/>
    </source>
</evidence>
<keyword evidence="5" id="KW-0807">Transducer</keyword>
<evidence type="ECO:0000313" key="10">
    <source>
        <dbReference type="EMBL" id="CAF2085966.1"/>
    </source>
</evidence>
<dbReference type="InterPro" id="IPR000276">
    <property type="entry name" value="GPCR_Rhodpsn"/>
</dbReference>
<evidence type="ECO:0000256" key="3">
    <source>
        <dbReference type="ARBA" id="ARBA00022989"/>
    </source>
</evidence>
<dbReference type="Pfam" id="PF00001">
    <property type="entry name" value="7tm_1"/>
    <property type="match status" value="1"/>
</dbReference>
<feature type="transmembrane region" description="Helical" evidence="6">
    <location>
        <begin position="288"/>
        <end position="312"/>
    </location>
</feature>
<protein>
    <recommendedName>
        <fullName evidence="7">G-protein coupled receptors family 1 profile domain-containing protein</fullName>
    </recommendedName>
</protein>
<evidence type="ECO:0000256" key="1">
    <source>
        <dbReference type="ARBA" id="ARBA00004370"/>
    </source>
</evidence>
<evidence type="ECO:0000313" key="12">
    <source>
        <dbReference type="EMBL" id="CAF2154193.1"/>
    </source>
</evidence>
<evidence type="ECO:0000313" key="14">
    <source>
        <dbReference type="EMBL" id="CAF4217441.1"/>
    </source>
</evidence>
<dbReference type="AlphaFoldDB" id="A0A815TLA0"/>
<evidence type="ECO:0000313" key="9">
    <source>
        <dbReference type="EMBL" id="CAF1551540.1"/>
    </source>
</evidence>
<feature type="transmembrane region" description="Helical" evidence="6">
    <location>
        <begin position="247"/>
        <end position="267"/>
    </location>
</feature>
<dbReference type="SUPFAM" id="SSF81321">
    <property type="entry name" value="Family A G protein-coupled receptor-like"/>
    <property type="match status" value="1"/>
</dbReference>
<dbReference type="EMBL" id="CAJNOW010008968">
    <property type="protein sequence ID" value="CAF1551540.1"/>
    <property type="molecule type" value="Genomic_DNA"/>
</dbReference>
<dbReference type="Proteomes" id="UP000663834">
    <property type="component" value="Unassembled WGS sequence"/>
</dbReference>
<feature type="transmembrane region" description="Helical" evidence="6">
    <location>
        <begin position="148"/>
        <end position="169"/>
    </location>
</feature>